<gene>
    <name evidence="2" type="ORF">SAMN05421687_10243</name>
</gene>
<evidence type="ECO:0000313" key="2">
    <source>
        <dbReference type="EMBL" id="SIS39728.1"/>
    </source>
</evidence>
<protein>
    <submittedName>
        <fullName evidence="2">EAL domain, c-di-GMP-specific phosphodiesterase class I (Or its enzymatically inactive variant)</fullName>
    </submittedName>
</protein>
<feature type="domain" description="EAL" evidence="1">
    <location>
        <begin position="1"/>
        <end position="241"/>
    </location>
</feature>
<dbReference type="Gene3D" id="3.20.20.450">
    <property type="entry name" value="EAL domain"/>
    <property type="match status" value="1"/>
</dbReference>
<keyword evidence="3" id="KW-1185">Reference proteome</keyword>
<sequence>MSDYKWIDEVIKKRLVTCHYQLILTADGEVYAYEMLARFYNEDGETIFPGEIFGAAKERGRLYALDLVCRMTAVRHSVNLKGKLAFINFIPTSIYNPEFGLRSTTALAEQLEVDPRQLVFEVVETEQVEDVAHLKTILEYYRKKGFQYALDDVGEGFSTKEMLKDIKPNYMKLDMKYVQGVSGDEEKKRVAKRFLAQAKRDRAVPLAEGIEEPEDFEWLKREGYQLFQGYMFGKPSAEIIA</sequence>
<dbReference type="AlphaFoldDB" id="A0A1N7IRL8"/>
<dbReference type="PANTHER" id="PTHR33121:SF76">
    <property type="entry name" value="SIGNALING PROTEIN"/>
    <property type="match status" value="1"/>
</dbReference>
<dbReference type="PANTHER" id="PTHR33121">
    <property type="entry name" value="CYCLIC DI-GMP PHOSPHODIESTERASE PDEF"/>
    <property type="match status" value="1"/>
</dbReference>
<dbReference type="Pfam" id="PF00563">
    <property type="entry name" value="EAL"/>
    <property type="match status" value="1"/>
</dbReference>
<dbReference type="EMBL" id="FTOC01000002">
    <property type="protein sequence ID" value="SIS39728.1"/>
    <property type="molecule type" value="Genomic_DNA"/>
</dbReference>
<dbReference type="STRING" id="570947.SAMN05421687_10243"/>
<dbReference type="InterPro" id="IPR001633">
    <property type="entry name" value="EAL_dom"/>
</dbReference>
<dbReference type="InterPro" id="IPR050706">
    <property type="entry name" value="Cyclic-di-GMP_PDE-like"/>
</dbReference>
<name>A0A1N7IRL8_9BACI</name>
<dbReference type="GO" id="GO:0071111">
    <property type="term" value="F:cyclic-guanylate-specific phosphodiesterase activity"/>
    <property type="evidence" value="ECO:0007669"/>
    <property type="project" value="InterPro"/>
</dbReference>
<dbReference type="CDD" id="cd01948">
    <property type="entry name" value="EAL"/>
    <property type="match status" value="1"/>
</dbReference>
<dbReference type="PROSITE" id="PS50883">
    <property type="entry name" value="EAL"/>
    <property type="match status" value="1"/>
</dbReference>
<organism evidence="2 3">
    <name type="scientific">Salimicrobium flavidum</name>
    <dbReference type="NCBI Taxonomy" id="570947"/>
    <lineage>
        <taxon>Bacteria</taxon>
        <taxon>Bacillati</taxon>
        <taxon>Bacillota</taxon>
        <taxon>Bacilli</taxon>
        <taxon>Bacillales</taxon>
        <taxon>Bacillaceae</taxon>
        <taxon>Salimicrobium</taxon>
    </lineage>
</organism>
<reference evidence="3" key="1">
    <citation type="submission" date="2017-01" db="EMBL/GenBank/DDBJ databases">
        <authorList>
            <person name="Varghese N."/>
            <person name="Submissions S."/>
        </authorList>
    </citation>
    <scope>NUCLEOTIDE SEQUENCE [LARGE SCALE GENOMIC DNA]</scope>
    <source>
        <strain evidence="3">DSM 23127</strain>
    </source>
</reference>
<dbReference type="Proteomes" id="UP000187608">
    <property type="component" value="Unassembled WGS sequence"/>
</dbReference>
<accession>A0A1N7IRL8</accession>
<dbReference type="SUPFAM" id="SSF141868">
    <property type="entry name" value="EAL domain-like"/>
    <property type="match status" value="1"/>
</dbReference>
<evidence type="ECO:0000259" key="1">
    <source>
        <dbReference type="PROSITE" id="PS50883"/>
    </source>
</evidence>
<dbReference type="RefSeq" id="WP_234983100.1">
    <property type="nucleotide sequence ID" value="NZ_FTOC01000002.1"/>
</dbReference>
<dbReference type="InterPro" id="IPR035919">
    <property type="entry name" value="EAL_sf"/>
</dbReference>
<dbReference type="SMART" id="SM00052">
    <property type="entry name" value="EAL"/>
    <property type="match status" value="1"/>
</dbReference>
<proteinExistence type="predicted"/>
<evidence type="ECO:0000313" key="3">
    <source>
        <dbReference type="Proteomes" id="UP000187608"/>
    </source>
</evidence>